<name>A0A2K3L990_TRIPR</name>
<dbReference type="AlphaFoldDB" id="A0A2K3L990"/>
<reference evidence="1 2" key="2">
    <citation type="journal article" date="2017" name="Front. Plant Sci.">
        <title>Gene Classification and Mining of Molecular Markers Useful in Red Clover (Trifolium pratense) Breeding.</title>
        <authorList>
            <person name="Istvanek J."/>
            <person name="Dluhosova J."/>
            <person name="Dluhos P."/>
            <person name="Patkova L."/>
            <person name="Nedelnik J."/>
            <person name="Repkova J."/>
        </authorList>
    </citation>
    <scope>NUCLEOTIDE SEQUENCE [LARGE SCALE GENOMIC DNA]</scope>
    <source>
        <strain evidence="2">cv. Tatra</strain>
        <tissue evidence="1">Young leaves</tissue>
    </source>
</reference>
<dbReference type="Proteomes" id="UP000236291">
    <property type="component" value="Unassembled WGS sequence"/>
</dbReference>
<feature type="non-terminal residue" evidence="1">
    <location>
        <position position="1"/>
    </location>
</feature>
<comment type="caution">
    <text evidence="1">The sequence shown here is derived from an EMBL/GenBank/DDBJ whole genome shotgun (WGS) entry which is preliminary data.</text>
</comment>
<sequence>DWELESSDNFMGRVDGRLAGMEADECPLRLRLEMNFY</sequence>
<organism evidence="1 2">
    <name type="scientific">Trifolium pratense</name>
    <name type="common">Red clover</name>
    <dbReference type="NCBI Taxonomy" id="57577"/>
    <lineage>
        <taxon>Eukaryota</taxon>
        <taxon>Viridiplantae</taxon>
        <taxon>Streptophyta</taxon>
        <taxon>Embryophyta</taxon>
        <taxon>Tracheophyta</taxon>
        <taxon>Spermatophyta</taxon>
        <taxon>Magnoliopsida</taxon>
        <taxon>eudicotyledons</taxon>
        <taxon>Gunneridae</taxon>
        <taxon>Pentapetalae</taxon>
        <taxon>rosids</taxon>
        <taxon>fabids</taxon>
        <taxon>Fabales</taxon>
        <taxon>Fabaceae</taxon>
        <taxon>Papilionoideae</taxon>
        <taxon>50 kb inversion clade</taxon>
        <taxon>NPAAA clade</taxon>
        <taxon>Hologalegina</taxon>
        <taxon>IRL clade</taxon>
        <taxon>Trifolieae</taxon>
        <taxon>Trifolium</taxon>
    </lineage>
</organism>
<evidence type="ECO:0000313" key="1">
    <source>
        <dbReference type="EMBL" id="PNX75096.1"/>
    </source>
</evidence>
<gene>
    <name evidence="1" type="ORF">L195_g031027</name>
</gene>
<reference evidence="1 2" key="1">
    <citation type="journal article" date="2014" name="Am. J. Bot.">
        <title>Genome assembly and annotation for red clover (Trifolium pratense; Fabaceae).</title>
        <authorList>
            <person name="Istvanek J."/>
            <person name="Jaros M."/>
            <person name="Krenek A."/>
            <person name="Repkova J."/>
        </authorList>
    </citation>
    <scope>NUCLEOTIDE SEQUENCE [LARGE SCALE GENOMIC DNA]</scope>
    <source>
        <strain evidence="2">cv. Tatra</strain>
        <tissue evidence="1">Young leaves</tissue>
    </source>
</reference>
<accession>A0A2K3L990</accession>
<protein>
    <submittedName>
        <fullName evidence="1">Uncharacterized protein</fullName>
    </submittedName>
</protein>
<evidence type="ECO:0000313" key="2">
    <source>
        <dbReference type="Proteomes" id="UP000236291"/>
    </source>
</evidence>
<proteinExistence type="predicted"/>
<dbReference type="EMBL" id="ASHM01028524">
    <property type="protein sequence ID" value="PNX75096.1"/>
    <property type="molecule type" value="Genomic_DNA"/>
</dbReference>